<dbReference type="NCBIfam" id="NF004636">
    <property type="entry name" value="PRK05985.1"/>
    <property type="match status" value="1"/>
</dbReference>
<dbReference type="SUPFAM" id="SSF51338">
    <property type="entry name" value="Composite domain of metallo-dependent hydrolases"/>
    <property type="match status" value="1"/>
</dbReference>
<reference evidence="2" key="1">
    <citation type="submission" date="2020-02" db="EMBL/GenBank/DDBJ databases">
        <authorList>
            <person name="Meier V. D."/>
        </authorList>
    </citation>
    <scope>NUCLEOTIDE SEQUENCE</scope>
    <source>
        <strain evidence="2">AVDCRST_MAG27</strain>
    </source>
</reference>
<dbReference type="SUPFAM" id="SSF51556">
    <property type="entry name" value="Metallo-dependent hydrolases"/>
    <property type="match status" value="1"/>
</dbReference>
<dbReference type="InterPro" id="IPR013108">
    <property type="entry name" value="Amidohydro_3"/>
</dbReference>
<feature type="domain" description="Amidohydrolase 3" evidence="1">
    <location>
        <begin position="51"/>
        <end position="370"/>
    </location>
</feature>
<gene>
    <name evidence="2" type="ORF">AVDCRST_MAG27-2131</name>
</gene>
<protein>
    <submittedName>
        <fullName evidence="2">Cytosine deaminase</fullName>
        <ecNumber evidence="2">3.5.4.1</ecNumber>
    </submittedName>
</protein>
<dbReference type="InterPro" id="IPR011059">
    <property type="entry name" value="Metal-dep_hydrolase_composite"/>
</dbReference>
<dbReference type="PANTHER" id="PTHR32027">
    <property type="entry name" value="CYTOSINE DEAMINASE"/>
    <property type="match status" value="1"/>
</dbReference>
<dbReference type="EMBL" id="CADCTD010000049">
    <property type="protein sequence ID" value="CAA9233481.1"/>
    <property type="molecule type" value="Genomic_DNA"/>
</dbReference>
<dbReference type="Gene3D" id="2.30.40.10">
    <property type="entry name" value="Urease, subunit C, domain 1"/>
    <property type="match status" value="1"/>
</dbReference>
<sequence length="397" mass="41061">MPGMDPVDTLLTEARLPDGRTGMAVACAGGRIAAILPPGAPLPAAAATHALGGQLLLPGLTDGHLHLDKTLMGLPWMPHAAGPTRASRIETDQRLMPHLPLSPAERAGHLIRRCAAQGTALIRTHADITPTFGLSMLEGILEAKAAHADRMRIQTVAFPQAGVVTAPGTEALLDAALRAGADLLGGLDPCEVDRDPKGQLDILFRMAERHGVGLDIHLHEAGELGLFSLAEIAARTRAHGMQGRVAISHGFCLGALAESRLEAAAAMMAEAGMALVSHGAGGAPLPPLLRLRAAGVRVFCGNDNLRDLWSPYGTGDMLERAAIIGWRLDARTDEALAELFDMVSAAGAAVMEEEAPALAVGAPAHLFAIPAETVGEAIGAHPARGVVAFAGRVVSQG</sequence>
<organism evidence="2">
    <name type="scientific">uncultured Craurococcus sp</name>
    <dbReference type="NCBI Taxonomy" id="1135998"/>
    <lineage>
        <taxon>Bacteria</taxon>
        <taxon>Pseudomonadati</taxon>
        <taxon>Pseudomonadota</taxon>
        <taxon>Alphaproteobacteria</taxon>
        <taxon>Acetobacterales</taxon>
        <taxon>Acetobacteraceae</taxon>
        <taxon>Craurococcus</taxon>
        <taxon>environmental samples</taxon>
    </lineage>
</organism>
<dbReference type="GO" id="GO:0004131">
    <property type="term" value="F:cytosine deaminase activity"/>
    <property type="evidence" value="ECO:0007669"/>
    <property type="project" value="UniProtKB-EC"/>
</dbReference>
<keyword evidence="2" id="KW-0378">Hydrolase</keyword>
<dbReference type="PANTHER" id="PTHR32027:SF9">
    <property type="entry name" value="BLL3847 PROTEIN"/>
    <property type="match status" value="1"/>
</dbReference>
<dbReference type="EC" id="3.5.4.1" evidence="2"/>
<evidence type="ECO:0000259" key="1">
    <source>
        <dbReference type="Pfam" id="PF07969"/>
    </source>
</evidence>
<dbReference type="AlphaFoldDB" id="A0A6J4HTK4"/>
<name>A0A6J4HTK4_9PROT</name>
<dbReference type="InterPro" id="IPR032466">
    <property type="entry name" value="Metal_Hydrolase"/>
</dbReference>
<dbReference type="InterPro" id="IPR052349">
    <property type="entry name" value="Metallo-hydrolase_Enzymes"/>
</dbReference>
<dbReference type="Pfam" id="PF07969">
    <property type="entry name" value="Amidohydro_3"/>
    <property type="match status" value="1"/>
</dbReference>
<proteinExistence type="predicted"/>
<evidence type="ECO:0000313" key="2">
    <source>
        <dbReference type="EMBL" id="CAA9233481.1"/>
    </source>
</evidence>
<dbReference type="Gene3D" id="3.20.20.140">
    <property type="entry name" value="Metal-dependent hydrolases"/>
    <property type="match status" value="1"/>
</dbReference>
<accession>A0A6J4HTK4</accession>